<feature type="region of interest" description="Disordered" evidence="1">
    <location>
        <begin position="66"/>
        <end position="96"/>
    </location>
</feature>
<reference evidence="2 3" key="1">
    <citation type="journal article" date="2018" name="Evol. Lett.">
        <title>Horizontal gene cluster transfer increased hallucinogenic mushroom diversity.</title>
        <authorList>
            <person name="Reynolds H.T."/>
            <person name="Vijayakumar V."/>
            <person name="Gluck-Thaler E."/>
            <person name="Korotkin H.B."/>
            <person name="Matheny P.B."/>
            <person name="Slot J.C."/>
        </authorList>
    </citation>
    <scope>NUCLEOTIDE SEQUENCE [LARGE SCALE GENOMIC DNA]</scope>
    <source>
        <strain evidence="2 3">SRW20</strain>
    </source>
</reference>
<name>A0A409WMU2_9AGAR</name>
<dbReference type="InParanoid" id="A0A409WMU2"/>
<evidence type="ECO:0000256" key="1">
    <source>
        <dbReference type="SAM" id="MobiDB-lite"/>
    </source>
</evidence>
<dbReference type="EMBL" id="NHYE01004989">
    <property type="protein sequence ID" value="PPQ79760.1"/>
    <property type="molecule type" value="Genomic_DNA"/>
</dbReference>
<gene>
    <name evidence="2" type="ORF">CVT26_012313</name>
</gene>
<feature type="compositionally biased region" description="Pro residues" evidence="1">
    <location>
        <begin position="72"/>
        <end position="96"/>
    </location>
</feature>
<dbReference type="Proteomes" id="UP000284706">
    <property type="component" value="Unassembled WGS sequence"/>
</dbReference>
<evidence type="ECO:0000313" key="2">
    <source>
        <dbReference type="EMBL" id="PPQ79760.1"/>
    </source>
</evidence>
<dbReference type="OrthoDB" id="24630at2759"/>
<protein>
    <submittedName>
        <fullName evidence="2">Uncharacterized protein</fullName>
    </submittedName>
</protein>
<organism evidence="2 3">
    <name type="scientific">Gymnopilus dilepis</name>
    <dbReference type="NCBI Taxonomy" id="231916"/>
    <lineage>
        <taxon>Eukaryota</taxon>
        <taxon>Fungi</taxon>
        <taxon>Dikarya</taxon>
        <taxon>Basidiomycota</taxon>
        <taxon>Agaricomycotina</taxon>
        <taxon>Agaricomycetes</taxon>
        <taxon>Agaricomycetidae</taxon>
        <taxon>Agaricales</taxon>
        <taxon>Agaricineae</taxon>
        <taxon>Hymenogastraceae</taxon>
        <taxon>Gymnopilus</taxon>
    </lineage>
</organism>
<sequence>MSTTPLDHLFSTTLLSLLVPDTSLPFPPATSIDAWLAQAGREGVERRDAFFDEQLLSFLVLRIEHPADESLPPSPPDPSSTPQPQQPPQPPQPPQS</sequence>
<accession>A0A409WMU2</accession>
<evidence type="ECO:0000313" key="3">
    <source>
        <dbReference type="Proteomes" id="UP000284706"/>
    </source>
</evidence>
<dbReference type="STRING" id="231916.A0A409WMU2"/>
<proteinExistence type="predicted"/>
<dbReference type="AlphaFoldDB" id="A0A409WMU2"/>
<feature type="non-terminal residue" evidence="2">
    <location>
        <position position="96"/>
    </location>
</feature>
<comment type="caution">
    <text evidence="2">The sequence shown here is derived from an EMBL/GenBank/DDBJ whole genome shotgun (WGS) entry which is preliminary data.</text>
</comment>
<keyword evidence="3" id="KW-1185">Reference proteome</keyword>